<keyword evidence="2" id="KW-1185">Reference proteome</keyword>
<sequence length="126" mass="13960">MENITVMPESYHRIVTGHQAYQDRMAGNSNPLLMVSCHTGAPEKKEASKFTDALRQSGDHRLVYAPDSLASHGVMPDDQAVISVDRVNRVPTGYNGFWLENWMTANRQADPAPRRGDHPSTKANIG</sequence>
<evidence type="ECO:0000313" key="1">
    <source>
        <dbReference type="EMBL" id="ASO22165.1"/>
    </source>
</evidence>
<evidence type="ECO:0000313" key="2">
    <source>
        <dbReference type="Proteomes" id="UP000204221"/>
    </source>
</evidence>
<organism evidence="1 2">
    <name type="scientific">Actinoalloteichus hoggarensis</name>
    <dbReference type="NCBI Taxonomy" id="1470176"/>
    <lineage>
        <taxon>Bacteria</taxon>
        <taxon>Bacillati</taxon>
        <taxon>Actinomycetota</taxon>
        <taxon>Actinomycetes</taxon>
        <taxon>Pseudonocardiales</taxon>
        <taxon>Pseudonocardiaceae</taxon>
        <taxon>Actinoalloteichus</taxon>
    </lineage>
</organism>
<reference evidence="1 2" key="1">
    <citation type="submission" date="2017-07" db="EMBL/GenBank/DDBJ databases">
        <title>Complete genome sequence of Actinoalloteichus hoggarensis DSM 45943, type strain of Actinoalloteichus hoggarensis.</title>
        <authorList>
            <person name="Ruckert C."/>
            <person name="Nouioui I."/>
            <person name="Willmese J."/>
            <person name="van Wezel G."/>
            <person name="Klenk H.-P."/>
            <person name="Kalinowski J."/>
            <person name="Zotchev S.B."/>
        </authorList>
    </citation>
    <scope>NUCLEOTIDE SEQUENCE [LARGE SCALE GENOMIC DNA]</scope>
    <source>
        <strain evidence="1 2">DSM 45943</strain>
    </source>
</reference>
<protein>
    <submittedName>
        <fullName evidence="1">Uncharacterized protein</fullName>
    </submittedName>
</protein>
<name>A0A221W8E7_9PSEU</name>
<dbReference type="KEGG" id="ahg:AHOG_22760"/>
<accession>A0A221W8E7</accession>
<dbReference type="EMBL" id="CP022521">
    <property type="protein sequence ID" value="ASO22165.1"/>
    <property type="molecule type" value="Genomic_DNA"/>
</dbReference>
<proteinExistence type="predicted"/>
<dbReference type="Proteomes" id="UP000204221">
    <property type="component" value="Chromosome"/>
</dbReference>
<dbReference type="AlphaFoldDB" id="A0A221W8E7"/>
<gene>
    <name evidence="1" type="ORF">AHOG_22760</name>
</gene>